<name>A0A2S2CRS5_9PROT</name>
<dbReference type="InterPro" id="IPR036291">
    <property type="entry name" value="NAD(P)-bd_dom_sf"/>
</dbReference>
<dbReference type="CDD" id="cd05233">
    <property type="entry name" value="SDR_c"/>
    <property type="match status" value="1"/>
</dbReference>
<reference evidence="7" key="1">
    <citation type="submission" date="2018-05" db="EMBL/GenBank/DDBJ databases">
        <title>Azospirillum thermophila sp. nov., a novel isolated from hot spring.</title>
        <authorList>
            <person name="Zhao Z."/>
        </authorList>
    </citation>
    <scope>NUCLEOTIDE SEQUENCE [LARGE SCALE GENOMIC DNA]</scope>
    <source>
        <strain evidence="7">CFH 70021</strain>
    </source>
</reference>
<evidence type="ECO:0000256" key="2">
    <source>
        <dbReference type="ARBA" id="ARBA00022797"/>
    </source>
</evidence>
<proteinExistence type="inferred from homology"/>
<evidence type="ECO:0000256" key="1">
    <source>
        <dbReference type="ARBA" id="ARBA00006484"/>
    </source>
</evidence>
<dbReference type="Pfam" id="PF00106">
    <property type="entry name" value="adh_short"/>
    <property type="match status" value="1"/>
</dbReference>
<evidence type="ECO:0000256" key="5">
    <source>
        <dbReference type="RuleBase" id="RU000363"/>
    </source>
</evidence>
<dbReference type="PANTHER" id="PTHR43943">
    <property type="entry name" value="DEHYDROGENASE/REDUCTASE (SDR FAMILY) MEMBER 4"/>
    <property type="match status" value="1"/>
</dbReference>
<dbReference type="PRINTS" id="PR00081">
    <property type="entry name" value="GDHRDH"/>
</dbReference>
<dbReference type="Gene3D" id="3.40.50.720">
    <property type="entry name" value="NAD(P)-binding Rossmann-like Domain"/>
    <property type="match status" value="1"/>
</dbReference>
<keyword evidence="2" id="KW-0058">Aromatic hydrocarbons catabolism</keyword>
<gene>
    <name evidence="6" type="ORF">DEW08_13865</name>
</gene>
<keyword evidence="7" id="KW-1185">Reference proteome</keyword>
<dbReference type="Proteomes" id="UP000245629">
    <property type="component" value="Chromosome 2"/>
</dbReference>
<dbReference type="AlphaFoldDB" id="A0A2S2CRS5"/>
<keyword evidence="3" id="KW-0560">Oxidoreductase</keyword>
<evidence type="ECO:0000313" key="7">
    <source>
        <dbReference type="Proteomes" id="UP000245629"/>
    </source>
</evidence>
<dbReference type="RefSeq" id="WP_109328020.1">
    <property type="nucleotide sequence ID" value="NZ_CP029353.1"/>
</dbReference>
<dbReference type="GO" id="GO:0016491">
    <property type="term" value="F:oxidoreductase activity"/>
    <property type="evidence" value="ECO:0007669"/>
    <property type="project" value="UniProtKB-KW"/>
</dbReference>
<protein>
    <submittedName>
        <fullName evidence="6">Oxidoreductase</fullName>
    </submittedName>
</protein>
<dbReference type="InterPro" id="IPR002347">
    <property type="entry name" value="SDR_fam"/>
</dbReference>
<accession>A0A2S2CRS5</accession>
<dbReference type="EMBL" id="CP029353">
    <property type="protein sequence ID" value="AWK87169.1"/>
    <property type="molecule type" value="Genomic_DNA"/>
</dbReference>
<evidence type="ECO:0000256" key="3">
    <source>
        <dbReference type="ARBA" id="ARBA00023002"/>
    </source>
</evidence>
<comment type="similarity">
    <text evidence="1 5">Belongs to the short-chain dehydrogenases/reductases (SDR) family.</text>
</comment>
<dbReference type="KEGG" id="azz:DEW08_13865"/>
<evidence type="ECO:0000313" key="6">
    <source>
        <dbReference type="EMBL" id="AWK87169.1"/>
    </source>
</evidence>
<keyword evidence="4" id="KW-0520">NAD</keyword>
<dbReference type="InterPro" id="IPR020904">
    <property type="entry name" value="Sc_DH/Rdtase_CS"/>
</dbReference>
<sequence length="240" mass="25860">MSQTVGSRLEGRIALVTGASRGIGAAVAKRFAAEGAHVILTARTVGGLEEVDDAIFKATGRNATLVPLNLQEFDKIDQLGYSVYQRFGKLDILVGNAGALETLGPVAQYDPKLWQRVMDVNVTANFRLIRSFDRLLRTSDAGRAIFVTSAAAGQPYPYWCPYAASKAALEMMVKTYAMEIAASPLRVNLIDPGVVNSKLRTQAFPGEDPKSLTQPEQVTGRFVDLAETACTQHGEIVAAQ</sequence>
<dbReference type="PANTHER" id="PTHR43943:SF17">
    <property type="entry name" value="3-PHENYLPROPIONATE-DIHYDRODIOL_CINNAMIC ACID-DIHYDRODIOL DEHYDROGENASE"/>
    <property type="match status" value="1"/>
</dbReference>
<dbReference type="SUPFAM" id="SSF51735">
    <property type="entry name" value="NAD(P)-binding Rossmann-fold domains"/>
    <property type="match status" value="1"/>
</dbReference>
<organism evidence="6 7">
    <name type="scientific">Azospirillum thermophilum</name>
    <dbReference type="NCBI Taxonomy" id="2202148"/>
    <lineage>
        <taxon>Bacteria</taxon>
        <taxon>Pseudomonadati</taxon>
        <taxon>Pseudomonadota</taxon>
        <taxon>Alphaproteobacteria</taxon>
        <taxon>Rhodospirillales</taxon>
        <taxon>Azospirillaceae</taxon>
        <taxon>Azospirillum</taxon>
    </lineage>
</organism>
<dbReference type="PROSITE" id="PS00061">
    <property type="entry name" value="ADH_SHORT"/>
    <property type="match status" value="1"/>
</dbReference>
<evidence type="ECO:0000256" key="4">
    <source>
        <dbReference type="ARBA" id="ARBA00023027"/>
    </source>
</evidence>
<dbReference type="PRINTS" id="PR00080">
    <property type="entry name" value="SDRFAMILY"/>
</dbReference>
<dbReference type="OrthoDB" id="9790785at2"/>